<evidence type="ECO:0000313" key="4">
    <source>
        <dbReference type="Proteomes" id="UP000638313"/>
    </source>
</evidence>
<reference evidence="3" key="2">
    <citation type="submission" date="2020-09" db="EMBL/GenBank/DDBJ databases">
        <authorList>
            <person name="Sun Q."/>
            <person name="Ohkuma M."/>
        </authorList>
    </citation>
    <scope>NUCLEOTIDE SEQUENCE</scope>
    <source>
        <strain evidence="3">JCM 4059</strain>
    </source>
</reference>
<dbReference type="InterPro" id="IPR012338">
    <property type="entry name" value="Beta-lactam/transpept-like"/>
</dbReference>
<dbReference type="RefSeq" id="WP_229890392.1">
    <property type="nucleotide sequence ID" value="NZ_BNBD01000001.1"/>
</dbReference>
<comment type="caution">
    <text evidence="3">The sequence shown here is derived from an EMBL/GenBank/DDBJ whole genome shotgun (WGS) entry which is preliminary data.</text>
</comment>
<sequence>MDTRVVADRLRALAEKNAVPGAQLVVHTGTETVSVATGVTHAGRPEPVDTSTAFALGSVTKAFTATLLVQLASDGDVDLDEPVAELLPELRRAADASLAEVTARHLLTHTGGLIADHELDDPAERSLLRYTTSVAALPLLDRPGRGFSYANTGYNVLGRVVEEVTGLKWHEALRDFLLRPLGLDPVLPHTTATEPSGRVLAHGHAVRPGTPGAHPVDQLLPATWAPASGLSASAEDLLVFARLHTGRHPEADTLLDDEHRALMHTPDPAADSFGMADGWAPGLGCYGGPDNRWLGHDGTVDGGTCNLRFHPGTGAAVALTTNATTGSSLWLDVVEELRSLGLDVADHDPGLPPGPATGATAPDPAPVLGDYANGDTVFSVRRHEGGVRLSDRTGLVADVTLHDGLYFTARRVDAGQAPYAGRFLPDGDTGEVTLLRLAGRSARRLPPAA</sequence>
<evidence type="ECO:0000259" key="2">
    <source>
        <dbReference type="Pfam" id="PF00144"/>
    </source>
</evidence>
<dbReference type="PANTHER" id="PTHR46825">
    <property type="entry name" value="D-ALANYL-D-ALANINE-CARBOXYPEPTIDASE/ENDOPEPTIDASE AMPH"/>
    <property type="match status" value="1"/>
</dbReference>
<feature type="region of interest" description="Disordered" evidence="1">
    <location>
        <begin position="347"/>
        <end position="366"/>
    </location>
</feature>
<dbReference type="Gene3D" id="3.40.710.10">
    <property type="entry name" value="DD-peptidase/beta-lactamase superfamily"/>
    <property type="match status" value="1"/>
</dbReference>
<reference evidence="3" key="1">
    <citation type="journal article" date="2014" name="Int. J. Syst. Evol. Microbiol.">
        <title>Complete genome sequence of Corynebacterium casei LMG S-19264T (=DSM 44701T), isolated from a smear-ripened cheese.</title>
        <authorList>
            <consortium name="US DOE Joint Genome Institute (JGI-PGF)"/>
            <person name="Walter F."/>
            <person name="Albersmeier A."/>
            <person name="Kalinowski J."/>
            <person name="Ruckert C."/>
        </authorList>
    </citation>
    <scope>NUCLEOTIDE SEQUENCE</scope>
    <source>
        <strain evidence="3">JCM 4059</strain>
    </source>
</reference>
<dbReference type="AlphaFoldDB" id="A0A919AT01"/>
<dbReference type="SUPFAM" id="SSF56601">
    <property type="entry name" value="beta-lactamase/transpeptidase-like"/>
    <property type="match status" value="1"/>
</dbReference>
<proteinExistence type="predicted"/>
<name>A0A919AT01_9ACTN</name>
<dbReference type="Pfam" id="PF00144">
    <property type="entry name" value="Beta-lactamase"/>
    <property type="match status" value="1"/>
</dbReference>
<dbReference type="EMBL" id="BNBD01000001">
    <property type="protein sequence ID" value="GHF24644.1"/>
    <property type="molecule type" value="Genomic_DNA"/>
</dbReference>
<gene>
    <name evidence="3" type="ORF">GCM10010218_01510</name>
</gene>
<feature type="domain" description="Beta-lactamase-related" evidence="2">
    <location>
        <begin position="7"/>
        <end position="326"/>
    </location>
</feature>
<dbReference type="GO" id="GO:0016787">
    <property type="term" value="F:hydrolase activity"/>
    <property type="evidence" value="ECO:0007669"/>
    <property type="project" value="UniProtKB-KW"/>
</dbReference>
<protein>
    <submittedName>
        <fullName evidence="3">Serine hydrolase</fullName>
    </submittedName>
</protein>
<dbReference type="Proteomes" id="UP000638313">
    <property type="component" value="Unassembled WGS sequence"/>
</dbReference>
<organism evidence="3 4">
    <name type="scientific">Streptomyces mashuensis</name>
    <dbReference type="NCBI Taxonomy" id="33904"/>
    <lineage>
        <taxon>Bacteria</taxon>
        <taxon>Bacillati</taxon>
        <taxon>Actinomycetota</taxon>
        <taxon>Actinomycetes</taxon>
        <taxon>Kitasatosporales</taxon>
        <taxon>Streptomycetaceae</taxon>
        <taxon>Streptomyces</taxon>
    </lineage>
</organism>
<evidence type="ECO:0000313" key="3">
    <source>
        <dbReference type="EMBL" id="GHF24644.1"/>
    </source>
</evidence>
<evidence type="ECO:0000256" key="1">
    <source>
        <dbReference type="SAM" id="MobiDB-lite"/>
    </source>
</evidence>
<dbReference type="InterPro" id="IPR050491">
    <property type="entry name" value="AmpC-like"/>
</dbReference>
<dbReference type="InterPro" id="IPR001466">
    <property type="entry name" value="Beta-lactam-related"/>
</dbReference>
<dbReference type="PANTHER" id="PTHR46825:SF9">
    <property type="entry name" value="BETA-LACTAMASE-RELATED DOMAIN-CONTAINING PROTEIN"/>
    <property type="match status" value="1"/>
</dbReference>
<keyword evidence="3" id="KW-0378">Hydrolase</keyword>
<keyword evidence="4" id="KW-1185">Reference proteome</keyword>
<accession>A0A919AT01</accession>